<comment type="caution">
    <text evidence="6">The sequence shown here is derived from an EMBL/GenBank/DDBJ whole genome shotgun (WGS) entry which is preliminary data.</text>
</comment>
<dbReference type="GO" id="GO:0016747">
    <property type="term" value="F:acyltransferase activity, transferring groups other than amino-acyl groups"/>
    <property type="evidence" value="ECO:0007669"/>
    <property type="project" value="InterPro"/>
</dbReference>
<evidence type="ECO:0000313" key="7">
    <source>
        <dbReference type="Proteomes" id="UP001303115"/>
    </source>
</evidence>
<dbReference type="AlphaFoldDB" id="A0AAN6P9B9"/>
<dbReference type="EMBL" id="MU854492">
    <property type="protein sequence ID" value="KAK4034156.1"/>
    <property type="molecule type" value="Genomic_DNA"/>
</dbReference>
<organism evidence="6 7">
    <name type="scientific">Parachaetomium inaequale</name>
    <dbReference type="NCBI Taxonomy" id="2588326"/>
    <lineage>
        <taxon>Eukaryota</taxon>
        <taxon>Fungi</taxon>
        <taxon>Dikarya</taxon>
        <taxon>Ascomycota</taxon>
        <taxon>Pezizomycotina</taxon>
        <taxon>Sordariomycetes</taxon>
        <taxon>Sordariomycetidae</taxon>
        <taxon>Sordariales</taxon>
        <taxon>Chaetomiaceae</taxon>
        <taxon>Parachaetomium</taxon>
    </lineage>
</organism>
<accession>A0AAN6P9B9</accession>
<keyword evidence="7" id="KW-1185">Reference proteome</keyword>
<evidence type="ECO:0000256" key="4">
    <source>
        <dbReference type="SAM" id="MobiDB-lite"/>
    </source>
</evidence>
<dbReference type="InterPro" id="IPR051531">
    <property type="entry name" value="N-acetyltransferase"/>
</dbReference>
<comment type="similarity">
    <text evidence="3">Belongs to the acetyltransferase family. RimJ subfamily.</text>
</comment>
<dbReference type="InterPro" id="IPR000182">
    <property type="entry name" value="GNAT_dom"/>
</dbReference>
<evidence type="ECO:0000256" key="3">
    <source>
        <dbReference type="ARBA" id="ARBA00038502"/>
    </source>
</evidence>
<name>A0AAN6P9B9_9PEZI</name>
<dbReference type="InterPro" id="IPR016181">
    <property type="entry name" value="Acyl_CoA_acyltransferase"/>
</dbReference>
<evidence type="ECO:0000256" key="2">
    <source>
        <dbReference type="ARBA" id="ARBA00023315"/>
    </source>
</evidence>
<feature type="region of interest" description="Disordered" evidence="4">
    <location>
        <begin position="1"/>
        <end position="35"/>
    </location>
</feature>
<gene>
    <name evidence="6" type="ORF">C8A01DRAFT_49393</name>
</gene>
<dbReference type="PROSITE" id="PS51186">
    <property type="entry name" value="GNAT"/>
    <property type="match status" value="1"/>
</dbReference>
<dbReference type="Proteomes" id="UP001303115">
    <property type="component" value="Unassembled WGS sequence"/>
</dbReference>
<dbReference type="Pfam" id="PF13302">
    <property type="entry name" value="Acetyltransf_3"/>
    <property type="match status" value="1"/>
</dbReference>
<sequence length="219" mass="23838">MPSQPEEATPPTAPRDDAPPQPQQEAPSASPFPPPPILTLTKSILRTIHAADAPAIQRAANSPGVAKYMSLRFPSPYTLDDAKFWVGYASAFTAPGRPDVLPSLAICDRATGTLLGGIGIKTREDIEAHSFEVGYWLGEDGWGKGVMSEACRAYVKWVFETYPAIIRLEAGVFEGNDASVKVLERSGFVYEGTRRKAGMKHGVVFDILVFGLLREECTW</sequence>
<protein>
    <submittedName>
        <fullName evidence="6">Acyl-CoA N-acyltransferase</fullName>
    </submittedName>
</protein>
<dbReference type="PANTHER" id="PTHR43792:SF8">
    <property type="entry name" value="[RIBOSOMAL PROTEIN US5]-ALANINE N-ACETYLTRANSFERASE"/>
    <property type="match status" value="1"/>
</dbReference>
<keyword evidence="2" id="KW-0012">Acyltransferase</keyword>
<evidence type="ECO:0000313" key="6">
    <source>
        <dbReference type="EMBL" id="KAK4034156.1"/>
    </source>
</evidence>
<feature type="domain" description="N-acetyltransferase" evidence="5">
    <location>
        <begin position="43"/>
        <end position="215"/>
    </location>
</feature>
<reference evidence="7" key="1">
    <citation type="journal article" date="2023" name="Mol. Phylogenet. Evol.">
        <title>Genome-scale phylogeny and comparative genomics of the fungal order Sordariales.</title>
        <authorList>
            <person name="Hensen N."/>
            <person name="Bonometti L."/>
            <person name="Westerberg I."/>
            <person name="Brannstrom I.O."/>
            <person name="Guillou S."/>
            <person name="Cros-Aarteil S."/>
            <person name="Calhoun S."/>
            <person name="Haridas S."/>
            <person name="Kuo A."/>
            <person name="Mondo S."/>
            <person name="Pangilinan J."/>
            <person name="Riley R."/>
            <person name="LaButti K."/>
            <person name="Andreopoulos B."/>
            <person name="Lipzen A."/>
            <person name="Chen C."/>
            <person name="Yan M."/>
            <person name="Daum C."/>
            <person name="Ng V."/>
            <person name="Clum A."/>
            <person name="Steindorff A."/>
            <person name="Ohm R.A."/>
            <person name="Martin F."/>
            <person name="Silar P."/>
            <person name="Natvig D.O."/>
            <person name="Lalanne C."/>
            <person name="Gautier V."/>
            <person name="Ament-Velasquez S.L."/>
            <person name="Kruys A."/>
            <person name="Hutchinson M.I."/>
            <person name="Powell A.J."/>
            <person name="Barry K."/>
            <person name="Miller A.N."/>
            <person name="Grigoriev I.V."/>
            <person name="Debuchy R."/>
            <person name="Gladieux P."/>
            <person name="Hiltunen Thoren M."/>
            <person name="Johannesson H."/>
        </authorList>
    </citation>
    <scope>NUCLEOTIDE SEQUENCE [LARGE SCALE GENOMIC DNA]</scope>
    <source>
        <strain evidence="7">CBS 284.82</strain>
    </source>
</reference>
<proteinExistence type="inferred from homology"/>
<dbReference type="Gene3D" id="3.40.630.30">
    <property type="match status" value="1"/>
</dbReference>
<evidence type="ECO:0000256" key="1">
    <source>
        <dbReference type="ARBA" id="ARBA00022679"/>
    </source>
</evidence>
<dbReference type="PANTHER" id="PTHR43792">
    <property type="entry name" value="GNAT FAMILY, PUTATIVE (AFU_ORTHOLOGUE AFUA_3G00765)-RELATED-RELATED"/>
    <property type="match status" value="1"/>
</dbReference>
<keyword evidence="1" id="KW-0808">Transferase</keyword>
<evidence type="ECO:0000259" key="5">
    <source>
        <dbReference type="PROSITE" id="PS51186"/>
    </source>
</evidence>
<dbReference type="SUPFAM" id="SSF55729">
    <property type="entry name" value="Acyl-CoA N-acyltransferases (Nat)"/>
    <property type="match status" value="1"/>
</dbReference>